<evidence type="ECO:0000256" key="1">
    <source>
        <dbReference type="SAM" id="SignalP"/>
    </source>
</evidence>
<dbReference type="PROSITE" id="PS51257">
    <property type="entry name" value="PROKAR_LIPOPROTEIN"/>
    <property type="match status" value="1"/>
</dbReference>
<comment type="caution">
    <text evidence="2">The sequence shown here is derived from an EMBL/GenBank/DDBJ whole genome shotgun (WGS) entry which is preliminary data.</text>
</comment>
<evidence type="ECO:0000313" key="3">
    <source>
        <dbReference type="Proteomes" id="UP000070646"/>
    </source>
</evidence>
<dbReference type="PANTHER" id="PTHR37841:SF1">
    <property type="entry name" value="DUF3298 DOMAIN-CONTAINING PROTEIN"/>
    <property type="match status" value="1"/>
</dbReference>
<name>A0A133MSB3_CLOPF</name>
<organism evidence="2 3">
    <name type="scientific">Clostridium perfringens</name>
    <dbReference type="NCBI Taxonomy" id="1502"/>
    <lineage>
        <taxon>Bacteria</taxon>
        <taxon>Bacillati</taxon>
        <taxon>Bacillota</taxon>
        <taxon>Clostridia</taxon>
        <taxon>Eubacteriales</taxon>
        <taxon>Clostridiaceae</taxon>
        <taxon>Clostridium</taxon>
    </lineage>
</organism>
<dbReference type="PATRIC" id="fig|1502.174.peg.2849"/>
<dbReference type="InterPro" id="IPR032774">
    <property type="entry name" value="WG_beta_rep"/>
</dbReference>
<reference evidence="2 3" key="1">
    <citation type="submission" date="2016-01" db="EMBL/GenBank/DDBJ databases">
        <authorList>
            <person name="Oliw E.H."/>
        </authorList>
    </citation>
    <scope>NUCLEOTIDE SEQUENCE [LARGE SCALE GENOMIC DNA]</scope>
    <source>
        <strain evidence="2 3">MJR7757A</strain>
    </source>
</reference>
<dbReference type="Proteomes" id="UP000070646">
    <property type="component" value="Unassembled WGS sequence"/>
</dbReference>
<evidence type="ECO:0008006" key="4">
    <source>
        <dbReference type="Google" id="ProtNLM"/>
    </source>
</evidence>
<dbReference type="RefSeq" id="WP_060796668.1">
    <property type="nucleotide sequence ID" value="NZ_KQ956312.1"/>
</dbReference>
<protein>
    <recommendedName>
        <fullName evidence="4">WG repeat-containing protein</fullName>
    </recommendedName>
</protein>
<proteinExistence type="predicted"/>
<dbReference type="AlphaFoldDB" id="A0A133MSB3"/>
<dbReference type="Pfam" id="PF14903">
    <property type="entry name" value="WG_beta_rep"/>
    <property type="match status" value="5"/>
</dbReference>
<evidence type="ECO:0000313" key="2">
    <source>
        <dbReference type="EMBL" id="KXA06894.1"/>
    </source>
</evidence>
<keyword evidence="1" id="KW-0732">Signal</keyword>
<feature type="signal peptide" evidence="1">
    <location>
        <begin position="1"/>
        <end position="23"/>
    </location>
</feature>
<dbReference type="PANTHER" id="PTHR37841">
    <property type="entry name" value="GLR2918 PROTEIN"/>
    <property type="match status" value="1"/>
</dbReference>
<dbReference type="EMBL" id="LRPU01000179">
    <property type="protein sequence ID" value="KXA06894.1"/>
    <property type="molecule type" value="Genomic_DNA"/>
</dbReference>
<gene>
    <name evidence="2" type="ORF">HMPREF3222_02827</name>
</gene>
<feature type="chain" id="PRO_5007457606" description="WG repeat-containing protein" evidence="1">
    <location>
        <begin position="24"/>
        <end position="439"/>
    </location>
</feature>
<sequence>MRYKKICSIFVLLAIFTFTGCSVDNKLGSTETFQNEEVDYELENNELKTYSVVDKNGNVGLIDEDGNIIIEPSYNHISPFEKDVAIFINDGNCGVINRKGEIELEPIYESITNLGDGYLNVKPDEYTDYIYDSNGQLIIEATNNYIDESLLDTTNSIIEYLGEDLFAIKNENNKVKVVNKENDVLIPYESNYSKVKLSKDDVLIVEKMESINASVQYLKLNGEPLINDIFERAYPFEDGIAVVVKDNKAGAIDKNGKEVIKFEFDNLSQFENGVSIANLSNKYGIINSEGAFTVEPKYKVILNALYNELYIAELDGKYGVIDKNDNIKIPFEYDMIYNLSENIFLLELNNKTSLVNKKNQVVLPLDFYEQTDIYNNMLLIKKEENVNIIDLRDKNSLFNELNIISYSKSSTNDNKIVKVWDKDNNVYYLNTETCKIVYK</sequence>
<accession>A0A133MSB3</accession>